<feature type="chain" id="PRO_5031485909" evidence="1">
    <location>
        <begin position="22"/>
        <end position="243"/>
    </location>
</feature>
<gene>
    <name evidence="2" type="ORF">FHS49_001213</name>
</gene>
<dbReference type="RefSeq" id="WP_184016367.1">
    <property type="nucleotide sequence ID" value="NZ_JACIJC010000002.1"/>
</dbReference>
<keyword evidence="3" id="KW-1185">Reference proteome</keyword>
<dbReference type="AlphaFoldDB" id="A0A7W9EEN9"/>
<feature type="signal peptide" evidence="1">
    <location>
        <begin position="1"/>
        <end position="21"/>
    </location>
</feature>
<accession>A0A7W9EEN9</accession>
<reference evidence="2 3" key="1">
    <citation type="submission" date="2020-08" db="EMBL/GenBank/DDBJ databases">
        <title>Genomic Encyclopedia of Type Strains, Phase IV (KMG-IV): sequencing the most valuable type-strain genomes for metagenomic binning, comparative biology and taxonomic classification.</title>
        <authorList>
            <person name="Goeker M."/>
        </authorList>
    </citation>
    <scope>NUCLEOTIDE SEQUENCE [LARGE SCALE GENOMIC DNA]</scope>
    <source>
        <strain evidence="2 3">DSM 25079</strain>
    </source>
</reference>
<sequence>MTMIRAALALACLCPFNPAQAQIDSPQAIKAQADAMRAALKQSPVKPVGMTLGLYGKVLTFDMLRNFVPVFKAQNERQFLFEFAPDGETSERWSRLVTVTSVKGGGAARLDNAALAARLFRNEAGCAAGFFYKVLETRDLGSGLSMAMISKGCGKVAANAYPGAVGNSGEQNLVLHYRDAQNVYSVQYAIRGKGFAPATPPIPDAAARAQLAKFGTVRLCAPNATDAACRTALMLDKRSKTGQ</sequence>
<organism evidence="2 3">
    <name type="scientific">Sphingobium boeckii</name>
    <dbReference type="NCBI Taxonomy" id="1082345"/>
    <lineage>
        <taxon>Bacteria</taxon>
        <taxon>Pseudomonadati</taxon>
        <taxon>Pseudomonadota</taxon>
        <taxon>Alphaproteobacteria</taxon>
        <taxon>Sphingomonadales</taxon>
        <taxon>Sphingomonadaceae</taxon>
        <taxon>Sphingobium</taxon>
    </lineage>
</organism>
<evidence type="ECO:0000313" key="3">
    <source>
        <dbReference type="Proteomes" id="UP000549617"/>
    </source>
</evidence>
<dbReference type="EMBL" id="JACIJC010000002">
    <property type="protein sequence ID" value="MBB5685205.1"/>
    <property type="molecule type" value="Genomic_DNA"/>
</dbReference>
<comment type="caution">
    <text evidence="2">The sequence shown here is derived from an EMBL/GenBank/DDBJ whole genome shotgun (WGS) entry which is preliminary data.</text>
</comment>
<keyword evidence="1" id="KW-0732">Signal</keyword>
<protein>
    <submittedName>
        <fullName evidence="2">Uncharacterized protein</fullName>
    </submittedName>
</protein>
<name>A0A7W9EEN9_9SPHN</name>
<evidence type="ECO:0000256" key="1">
    <source>
        <dbReference type="SAM" id="SignalP"/>
    </source>
</evidence>
<proteinExistence type="predicted"/>
<evidence type="ECO:0000313" key="2">
    <source>
        <dbReference type="EMBL" id="MBB5685205.1"/>
    </source>
</evidence>
<dbReference type="Proteomes" id="UP000549617">
    <property type="component" value="Unassembled WGS sequence"/>
</dbReference>